<evidence type="ECO:0000313" key="2">
    <source>
        <dbReference type="Proteomes" id="UP001156660"/>
    </source>
</evidence>
<sequence>MTSSLKSAVVVNEQNGIWSKDDMGNPIYQLDLGGTIRDTITILVNMPFNWQASEHDMLGYIASGSSQGRTHYIASTER</sequence>
<comment type="caution">
    <text evidence="1">The sequence shown here is derived from an EMBL/GenBank/DDBJ whole genome shotgun (WGS) entry which is preliminary data.</text>
</comment>
<dbReference type="Proteomes" id="UP001156660">
    <property type="component" value="Unassembled WGS sequence"/>
</dbReference>
<dbReference type="EMBL" id="BSOU01000001">
    <property type="protein sequence ID" value="GLR73304.1"/>
    <property type="molecule type" value="Genomic_DNA"/>
</dbReference>
<proteinExistence type="predicted"/>
<dbReference type="RefSeq" id="WP_146107804.1">
    <property type="nucleotide sequence ID" value="NZ_BSOU01000001.1"/>
</dbReference>
<keyword evidence="2" id="KW-1185">Reference proteome</keyword>
<name>A0ABQ6AGN1_9GAMM</name>
<protein>
    <submittedName>
        <fullName evidence="1">Uncharacterized protein</fullName>
    </submittedName>
</protein>
<organism evidence="1 2">
    <name type="scientific">Aliivibrio sifiae</name>
    <dbReference type="NCBI Taxonomy" id="566293"/>
    <lineage>
        <taxon>Bacteria</taxon>
        <taxon>Pseudomonadati</taxon>
        <taxon>Pseudomonadota</taxon>
        <taxon>Gammaproteobacteria</taxon>
        <taxon>Vibrionales</taxon>
        <taxon>Vibrionaceae</taxon>
        <taxon>Aliivibrio</taxon>
    </lineage>
</organism>
<evidence type="ECO:0000313" key="1">
    <source>
        <dbReference type="EMBL" id="GLR73304.1"/>
    </source>
</evidence>
<reference evidence="2" key="1">
    <citation type="journal article" date="2019" name="Int. J. Syst. Evol. Microbiol.">
        <title>The Global Catalogue of Microorganisms (GCM) 10K type strain sequencing project: providing services to taxonomists for standard genome sequencing and annotation.</title>
        <authorList>
            <consortium name="The Broad Institute Genomics Platform"/>
            <consortium name="The Broad Institute Genome Sequencing Center for Infectious Disease"/>
            <person name="Wu L."/>
            <person name="Ma J."/>
        </authorList>
    </citation>
    <scope>NUCLEOTIDE SEQUENCE [LARGE SCALE GENOMIC DNA]</scope>
    <source>
        <strain evidence="2">NBRC 105001</strain>
    </source>
</reference>
<gene>
    <name evidence="1" type="ORF">GCM10007855_01770</name>
</gene>
<accession>A0ABQ6AGN1</accession>